<comment type="similarity">
    <text evidence="4">Belongs to the MsrA Met sulfoxide reductase family.</text>
</comment>
<dbReference type="InterPro" id="IPR002569">
    <property type="entry name" value="Met_Sox_Rdtase_MsrA_dom"/>
</dbReference>
<evidence type="ECO:0000313" key="6">
    <source>
        <dbReference type="EMBL" id="KKB47951.1"/>
    </source>
</evidence>
<proteinExistence type="inferred from homology"/>
<dbReference type="Pfam" id="PF01625">
    <property type="entry name" value="PMSR"/>
    <property type="match status" value="1"/>
</dbReference>
<feature type="domain" description="Peptide methionine sulphoxide reductase MsrA" evidence="5">
    <location>
        <begin position="10"/>
        <end position="160"/>
    </location>
</feature>
<sequence length="168" mass="19446">MTQNNFHKETAYFASGCFWGTQYHLEKVKGVEYTHVGYMGGTVNNPSYPEVKTGTTGHVETVEVIFDPAQTSFEQLLRLYFETHDFTQVGGQGPDIGSQYRSVIFYCNEEQKEIAERYIGKLFGMGFKVATALEPAEKFWIGEDYHQHYYDKKGETPYCHIYRKIFND</sequence>
<dbReference type="STRING" id="927665.HMPREF1535_04367"/>
<organism evidence="6 7">
    <name type="scientific">Parabacteroides goldsteinii DSM 19448 = WAL 12034</name>
    <dbReference type="NCBI Taxonomy" id="927665"/>
    <lineage>
        <taxon>Bacteria</taxon>
        <taxon>Pseudomonadati</taxon>
        <taxon>Bacteroidota</taxon>
        <taxon>Bacteroidia</taxon>
        <taxon>Bacteroidales</taxon>
        <taxon>Tannerellaceae</taxon>
        <taxon>Parabacteroides</taxon>
    </lineage>
</organism>
<dbReference type="GO" id="GO:0008113">
    <property type="term" value="F:peptide-methionine (S)-S-oxide reductase activity"/>
    <property type="evidence" value="ECO:0007669"/>
    <property type="project" value="UniProtKB-UniRule"/>
</dbReference>
<dbReference type="AlphaFoldDB" id="A0A0F5IQY0"/>
<dbReference type="EC" id="1.8.4.11" evidence="4"/>
<dbReference type="SUPFAM" id="SSF55068">
    <property type="entry name" value="Peptide methionine sulfoxide reductase"/>
    <property type="match status" value="1"/>
</dbReference>
<comment type="caution">
    <text evidence="6">The sequence shown here is derived from an EMBL/GenBank/DDBJ whole genome shotgun (WGS) entry which is preliminary data.</text>
</comment>
<dbReference type="HOGENOM" id="CLU_031040_10_2_10"/>
<comment type="function">
    <text evidence="4">Has an important function as a repair enzyme for proteins that have been inactivated by oxidation. Catalyzes the reversible oxidation-reduction of methionine sulfoxide in proteins to methionine.</text>
</comment>
<evidence type="ECO:0000256" key="3">
    <source>
        <dbReference type="ARBA" id="ARBA00048782"/>
    </source>
</evidence>
<feature type="active site" evidence="4">
    <location>
        <position position="17"/>
    </location>
</feature>
<dbReference type="EMBL" id="AQHV01000024">
    <property type="protein sequence ID" value="KKB47951.1"/>
    <property type="molecule type" value="Genomic_DNA"/>
</dbReference>
<dbReference type="PATRIC" id="fig|927665.4.peg.4484"/>
<comment type="catalytic activity">
    <reaction evidence="2 4">
        <text>L-methionyl-[protein] + [thioredoxin]-disulfide + H2O = L-methionyl-(S)-S-oxide-[protein] + [thioredoxin]-dithiol</text>
        <dbReference type="Rhea" id="RHEA:14217"/>
        <dbReference type="Rhea" id="RHEA-COMP:10698"/>
        <dbReference type="Rhea" id="RHEA-COMP:10700"/>
        <dbReference type="Rhea" id="RHEA-COMP:12313"/>
        <dbReference type="Rhea" id="RHEA-COMP:12315"/>
        <dbReference type="ChEBI" id="CHEBI:15377"/>
        <dbReference type="ChEBI" id="CHEBI:16044"/>
        <dbReference type="ChEBI" id="CHEBI:29950"/>
        <dbReference type="ChEBI" id="CHEBI:44120"/>
        <dbReference type="ChEBI" id="CHEBI:50058"/>
        <dbReference type="EC" id="1.8.4.11"/>
    </reaction>
</comment>
<dbReference type="PANTHER" id="PTHR43774">
    <property type="entry name" value="PEPTIDE METHIONINE SULFOXIDE REDUCTASE"/>
    <property type="match status" value="1"/>
</dbReference>
<protein>
    <recommendedName>
        <fullName evidence="4">Peptide methionine sulfoxide reductase MsrA</fullName>
        <shortName evidence="4">Protein-methionine-S-oxide reductase</shortName>
        <ecNumber evidence="4">1.8.4.11</ecNumber>
    </recommendedName>
    <alternativeName>
        <fullName evidence="4">Peptide-methionine (S)-S-oxide reductase</fullName>
        <shortName evidence="4">Peptide Met(O) reductase</shortName>
    </alternativeName>
</protein>
<dbReference type="GO" id="GO:0033744">
    <property type="term" value="F:L-methionine:thioredoxin-disulfide S-oxidoreductase activity"/>
    <property type="evidence" value="ECO:0007669"/>
    <property type="project" value="RHEA"/>
</dbReference>
<dbReference type="InterPro" id="IPR036509">
    <property type="entry name" value="Met_Sox_Rdtase_MsrA_sf"/>
</dbReference>
<dbReference type="Gene3D" id="3.30.1060.10">
    <property type="entry name" value="Peptide methionine sulphoxide reductase MsrA"/>
    <property type="match status" value="1"/>
</dbReference>
<evidence type="ECO:0000313" key="7">
    <source>
        <dbReference type="Proteomes" id="UP000033047"/>
    </source>
</evidence>
<reference evidence="6 7" key="1">
    <citation type="submission" date="2013-04" db="EMBL/GenBank/DDBJ databases">
        <title>The Genome Sequence of Parabacteroides goldsteinii DSM 19448.</title>
        <authorList>
            <consortium name="The Broad Institute Genomics Platform"/>
            <person name="Earl A."/>
            <person name="Ward D."/>
            <person name="Feldgarden M."/>
            <person name="Gevers D."/>
            <person name="Martens E."/>
            <person name="Sakamoto M."/>
            <person name="Benno Y."/>
            <person name="Song Y."/>
            <person name="Liu C."/>
            <person name="Lee J."/>
            <person name="Bolanos M."/>
            <person name="Vaisanen M.L."/>
            <person name="Finegold S.M."/>
            <person name="Walker B."/>
            <person name="Young S."/>
            <person name="Zeng Q."/>
            <person name="Gargeya S."/>
            <person name="Fitzgerald M."/>
            <person name="Haas B."/>
            <person name="Abouelleil A."/>
            <person name="Allen A.W."/>
            <person name="Alvarado L."/>
            <person name="Arachchi H.M."/>
            <person name="Berlin A.M."/>
            <person name="Chapman S.B."/>
            <person name="Gainer-Dewar J."/>
            <person name="Goldberg J."/>
            <person name="Griggs A."/>
            <person name="Gujja S."/>
            <person name="Hansen M."/>
            <person name="Howarth C."/>
            <person name="Imamovic A."/>
            <person name="Ireland A."/>
            <person name="Larimer J."/>
            <person name="McCowan C."/>
            <person name="Murphy C."/>
            <person name="Pearson M."/>
            <person name="Poon T.W."/>
            <person name="Priest M."/>
            <person name="Roberts A."/>
            <person name="Saif S."/>
            <person name="Shea T."/>
            <person name="Sisk P."/>
            <person name="Sykes S."/>
            <person name="Wortman J."/>
            <person name="Nusbaum C."/>
            <person name="Birren B."/>
        </authorList>
    </citation>
    <scope>NUCLEOTIDE SEQUENCE [LARGE SCALE GENOMIC DNA]</scope>
    <source>
        <strain evidence="6 7">DSM 19448</strain>
    </source>
</reference>
<evidence type="ECO:0000256" key="1">
    <source>
        <dbReference type="ARBA" id="ARBA00023002"/>
    </source>
</evidence>
<dbReference type="PANTHER" id="PTHR43774:SF1">
    <property type="entry name" value="PEPTIDE METHIONINE SULFOXIDE REDUCTASE MSRA 2"/>
    <property type="match status" value="1"/>
</dbReference>
<accession>A0A0F5IQY0</accession>
<dbReference type="Proteomes" id="UP000033047">
    <property type="component" value="Unassembled WGS sequence"/>
</dbReference>
<dbReference type="NCBIfam" id="TIGR00401">
    <property type="entry name" value="msrA"/>
    <property type="match status" value="1"/>
</dbReference>
<keyword evidence="1 4" id="KW-0560">Oxidoreductase</keyword>
<gene>
    <name evidence="4" type="primary">msrA</name>
    <name evidence="6" type="ORF">HMPREF1535_04367</name>
</gene>
<evidence type="ECO:0000259" key="5">
    <source>
        <dbReference type="Pfam" id="PF01625"/>
    </source>
</evidence>
<evidence type="ECO:0000256" key="4">
    <source>
        <dbReference type="HAMAP-Rule" id="MF_01401"/>
    </source>
</evidence>
<name>A0A0F5IQY0_9BACT</name>
<dbReference type="RefSeq" id="WP_007658235.1">
    <property type="nucleotide sequence ID" value="NZ_KQ033913.1"/>
</dbReference>
<dbReference type="GeneID" id="69980994"/>
<comment type="catalytic activity">
    <reaction evidence="3 4">
        <text>[thioredoxin]-disulfide + L-methionine + H2O = L-methionine (S)-S-oxide + [thioredoxin]-dithiol</text>
        <dbReference type="Rhea" id="RHEA:19993"/>
        <dbReference type="Rhea" id="RHEA-COMP:10698"/>
        <dbReference type="Rhea" id="RHEA-COMP:10700"/>
        <dbReference type="ChEBI" id="CHEBI:15377"/>
        <dbReference type="ChEBI" id="CHEBI:29950"/>
        <dbReference type="ChEBI" id="CHEBI:50058"/>
        <dbReference type="ChEBI" id="CHEBI:57844"/>
        <dbReference type="ChEBI" id="CHEBI:58772"/>
        <dbReference type="EC" id="1.8.4.11"/>
    </reaction>
</comment>
<dbReference type="HAMAP" id="MF_01401">
    <property type="entry name" value="MsrA"/>
    <property type="match status" value="1"/>
</dbReference>
<evidence type="ECO:0000256" key="2">
    <source>
        <dbReference type="ARBA" id="ARBA00047806"/>
    </source>
</evidence>